<accession>A0A2R8AIT7</accession>
<evidence type="ECO:0000256" key="1">
    <source>
        <dbReference type="ARBA" id="ARBA00022598"/>
    </source>
</evidence>
<dbReference type="SUPFAM" id="SSF55681">
    <property type="entry name" value="Class II aaRS and biotin synthetases"/>
    <property type="match status" value="1"/>
</dbReference>
<dbReference type="EC" id="6.3.4.15" evidence="3"/>
<dbReference type="Gene3D" id="3.30.930.10">
    <property type="entry name" value="Bira Bifunctional Protein, Domain 2"/>
    <property type="match status" value="1"/>
</dbReference>
<evidence type="ECO:0000313" key="6">
    <source>
        <dbReference type="EMBL" id="SPF75962.1"/>
    </source>
</evidence>
<keyword evidence="7" id="KW-1185">Reference proteome</keyword>
<name>A0A2R8AIT7_9RHOB</name>
<dbReference type="InterPro" id="IPR045864">
    <property type="entry name" value="aa-tRNA-synth_II/BPL/LPL"/>
</dbReference>
<dbReference type="GO" id="GO:0004077">
    <property type="term" value="F:biotin--[biotin carboxyl-carrier protein] ligase activity"/>
    <property type="evidence" value="ECO:0007669"/>
    <property type="project" value="UniProtKB-EC"/>
</dbReference>
<evidence type="ECO:0000256" key="4">
    <source>
        <dbReference type="ARBA" id="ARBA00047846"/>
    </source>
</evidence>
<protein>
    <recommendedName>
        <fullName evidence="3">biotin--[biotin carboxyl-carrier protein] ligase</fullName>
        <ecNumber evidence="3">6.3.4.15</ecNumber>
    </recommendedName>
</protein>
<keyword evidence="2" id="KW-0092">Biotin</keyword>
<dbReference type="PANTHER" id="PTHR12835">
    <property type="entry name" value="BIOTIN PROTEIN LIGASE"/>
    <property type="match status" value="1"/>
</dbReference>
<organism evidence="6 7">
    <name type="scientific">Aliiroseovarius pelagivivens</name>
    <dbReference type="NCBI Taxonomy" id="1639690"/>
    <lineage>
        <taxon>Bacteria</taxon>
        <taxon>Pseudomonadati</taxon>
        <taxon>Pseudomonadota</taxon>
        <taxon>Alphaproteobacteria</taxon>
        <taxon>Rhodobacterales</taxon>
        <taxon>Paracoccaceae</taxon>
        <taxon>Aliiroseovarius</taxon>
    </lineage>
</organism>
<dbReference type="EMBL" id="OMOI01000001">
    <property type="protein sequence ID" value="SPF75962.1"/>
    <property type="molecule type" value="Genomic_DNA"/>
</dbReference>
<dbReference type="InterPro" id="IPR004408">
    <property type="entry name" value="Biotin_CoA_COase_ligase"/>
</dbReference>
<dbReference type="AlphaFoldDB" id="A0A2R8AIT7"/>
<dbReference type="PANTHER" id="PTHR12835:SF5">
    <property type="entry name" value="BIOTIN--PROTEIN LIGASE"/>
    <property type="match status" value="1"/>
</dbReference>
<dbReference type="InterPro" id="IPR004143">
    <property type="entry name" value="BPL_LPL_catalytic"/>
</dbReference>
<comment type="catalytic activity">
    <reaction evidence="4">
        <text>biotin + L-lysyl-[protein] + ATP = N(6)-biotinyl-L-lysyl-[protein] + AMP + diphosphate + H(+)</text>
        <dbReference type="Rhea" id="RHEA:11756"/>
        <dbReference type="Rhea" id="RHEA-COMP:9752"/>
        <dbReference type="Rhea" id="RHEA-COMP:10505"/>
        <dbReference type="ChEBI" id="CHEBI:15378"/>
        <dbReference type="ChEBI" id="CHEBI:29969"/>
        <dbReference type="ChEBI" id="CHEBI:30616"/>
        <dbReference type="ChEBI" id="CHEBI:33019"/>
        <dbReference type="ChEBI" id="CHEBI:57586"/>
        <dbReference type="ChEBI" id="CHEBI:83144"/>
        <dbReference type="ChEBI" id="CHEBI:456215"/>
        <dbReference type="EC" id="6.3.4.15"/>
    </reaction>
</comment>
<dbReference type="Proteomes" id="UP000244911">
    <property type="component" value="Unassembled WGS sequence"/>
</dbReference>
<dbReference type="Pfam" id="PF02237">
    <property type="entry name" value="BPL_C"/>
    <property type="match status" value="1"/>
</dbReference>
<keyword evidence="1 6" id="KW-0436">Ligase</keyword>
<sequence length="255" mass="27303">MSNNGLPHWPEGVEKRILASVDSTNEEARRIAPGLLGPAWVLALKQTAGRGRRGRPWAAPRGHFSATLVMRPNETPDKVALRSFVASLALYDAFAAATGRTSGLSLKWPNDVLLNGGKVAGILLESAGLAGGQVSHIAIGIGVNLIDAPQTEQVEATALAPVSLAGETGVQLTPEEFLGFLAPAYQHYETQFTTYGFEPIREAWLARAARLGEVITARTTRDEYVGRFETVDAQGNLVLSTAKSREVIPAAEIFF</sequence>
<dbReference type="InterPro" id="IPR003142">
    <property type="entry name" value="BPL_C"/>
</dbReference>
<evidence type="ECO:0000256" key="2">
    <source>
        <dbReference type="ARBA" id="ARBA00023267"/>
    </source>
</evidence>
<dbReference type="NCBIfam" id="TIGR00121">
    <property type="entry name" value="birA_ligase"/>
    <property type="match status" value="1"/>
</dbReference>
<evidence type="ECO:0000313" key="7">
    <source>
        <dbReference type="Proteomes" id="UP000244911"/>
    </source>
</evidence>
<evidence type="ECO:0000256" key="3">
    <source>
        <dbReference type="ARBA" id="ARBA00024227"/>
    </source>
</evidence>
<dbReference type="Pfam" id="PF03099">
    <property type="entry name" value="BPL_LplA_LipB"/>
    <property type="match status" value="1"/>
</dbReference>
<evidence type="ECO:0000259" key="5">
    <source>
        <dbReference type="PROSITE" id="PS51733"/>
    </source>
</evidence>
<reference evidence="6 7" key="1">
    <citation type="submission" date="2018-03" db="EMBL/GenBank/DDBJ databases">
        <authorList>
            <person name="Keele B.F."/>
        </authorList>
    </citation>
    <scope>NUCLEOTIDE SEQUENCE [LARGE SCALE GENOMIC DNA]</scope>
    <source>
        <strain evidence="6 7">CECT 8811</strain>
    </source>
</reference>
<proteinExistence type="predicted"/>
<dbReference type="PROSITE" id="PS51733">
    <property type="entry name" value="BPL_LPL_CATALYTIC"/>
    <property type="match status" value="1"/>
</dbReference>
<dbReference type="CDD" id="cd16442">
    <property type="entry name" value="BPL"/>
    <property type="match status" value="1"/>
</dbReference>
<dbReference type="GO" id="GO:0005737">
    <property type="term" value="C:cytoplasm"/>
    <property type="evidence" value="ECO:0007669"/>
    <property type="project" value="TreeGrafter"/>
</dbReference>
<gene>
    <name evidence="6" type="primary">birA</name>
    <name evidence="6" type="ORF">ALP8811_00957</name>
</gene>
<feature type="domain" description="BPL/LPL catalytic" evidence="5">
    <location>
        <begin position="1"/>
        <end position="193"/>
    </location>
</feature>